<comment type="caution">
    <text evidence="2">The sequence shown here is derived from an EMBL/GenBank/DDBJ whole genome shotgun (WGS) entry which is preliminary data.</text>
</comment>
<evidence type="ECO:0000313" key="3">
    <source>
        <dbReference type="Proteomes" id="UP000612349"/>
    </source>
</evidence>
<dbReference type="PANTHER" id="PTHR41252:SF1">
    <property type="entry name" value="BLR2505 PROTEIN"/>
    <property type="match status" value="1"/>
</dbReference>
<dbReference type="RefSeq" id="WP_172808104.1">
    <property type="nucleotide sequence ID" value="NZ_BMIP01000009.1"/>
</dbReference>
<evidence type="ECO:0000313" key="2">
    <source>
        <dbReference type="EMBL" id="GGD80065.1"/>
    </source>
</evidence>
<keyword evidence="3" id="KW-1185">Reference proteome</keyword>
<reference evidence="2" key="2">
    <citation type="submission" date="2020-09" db="EMBL/GenBank/DDBJ databases">
        <authorList>
            <person name="Sun Q."/>
            <person name="Zhou Y."/>
        </authorList>
    </citation>
    <scope>NUCLEOTIDE SEQUENCE</scope>
    <source>
        <strain evidence="2">CGMCC 1.15360</strain>
    </source>
</reference>
<organism evidence="2 3">
    <name type="scientific">Croceicoccus mobilis</name>
    <dbReference type="NCBI Taxonomy" id="1703339"/>
    <lineage>
        <taxon>Bacteria</taxon>
        <taxon>Pseudomonadati</taxon>
        <taxon>Pseudomonadota</taxon>
        <taxon>Alphaproteobacteria</taxon>
        <taxon>Sphingomonadales</taxon>
        <taxon>Erythrobacteraceae</taxon>
        <taxon>Croceicoccus</taxon>
    </lineage>
</organism>
<dbReference type="SUPFAM" id="SSF54427">
    <property type="entry name" value="NTF2-like"/>
    <property type="match status" value="1"/>
</dbReference>
<sequence>MTTPNKQAITTFLDALGAGDPDRMATVLAPGMEACAKGTGSFSMTRSREQVLEGAGMLSAVLPGGIAFTVLTLTEEGDRVVAEVEGKAATADGTRYDNGYAFVATMQDGLIARLDEYYCTLLTENVLVPVAAGLAAQ</sequence>
<dbReference type="EMBL" id="BMIP01000009">
    <property type="protein sequence ID" value="GGD80065.1"/>
    <property type="molecule type" value="Genomic_DNA"/>
</dbReference>
<dbReference type="Gene3D" id="3.10.450.50">
    <property type="match status" value="1"/>
</dbReference>
<dbReference type="Pfam" id="PF12680">
    <property type="entry name" value="SnoaL_2"/>
    <property type="match status" value="1"/>
</dbReference>
<dbReference type="Proteomes" id="UP000612349">
    <property type="component" value="Unassembled WGS sequence"/>
</dbReference>
<dbReference type="PANTHER" id="PTHR41252">
    <property type="entry name" value="BLR2505 PROTEIN"/>
    <property type="match status" value="1"/>
</dbReference>
<feature type="domain" description="SnoaL-like" evidence="1">
    <location>
        <begin position="10"/>
        <end position="113"/>
    </location>
</feature>
<protein>
    <recommendedName>
        <fullName evidence="1">SnoaL-like domain-containing protein</fullName>
    </recommendedName>
</protein>
<dbReference type="AlphaFoldDB" id="A0A916Z7K5"/>
<evidence type="ECO:0000259" key="1">
    <source>
        <dbReference type="Pfam" id="PF12680"/>
    </source>
</evidence>
<name>A0A916Z7K5_9SPHN</name>
<reference evidence="2" key="1">
    <citation type="journal article" date="2014" name="Int. J. Syst. Evol. Microbiol.">
        <title>Complete genome sequence of Corynebacterium casei LMG S-19264T (=DSM 44701T), isolated from a smear-ripened cheese.</title>
        <authorList>
            <consortium name="US DOE Joint Genome Institute (JGI-PGF)"/>
            <person name="Walter F."/>
            <person name="Albersmeier A."/>
            <person name="Kalinowski J."/>
            <person name="Ruckert C."/>
        </authorList>
    </citation>
    <scope>NUCLEOTIDE SEQUENCE</scope>
    <source>
        <strain evidence="2">CGMCC 1.15360</strain>
    </source>
</reference>
<dbReference type="InterPro" id="IPR032710">
    <property type="entry name" value="NTF2-like_dom_sf"/>
</dbReference>
<accession>A0A916Z7K5</accession>
<proteinExistence type="predicted"/>
<dbReference type="InterPro" id="IPR037401">
    <property type="entry name" value="SnoaL-like"/>
</dbReference>
<gene>
    <name evidence="2" type="ORF">GCM10010990_32490</name>
</gene>